<evidence type="ECO:0008006" key="3">
    <source>
        <dbReference type="Google" id="ProtNLM"/>
    </source>
</evidence>
<evidence type="ECO:0000313" key="2">
    <source>
        <dbReference type="Proteomes" id="UP000294933"/>
    </source>
</evidence>
<dbReference type="GO" id="GO:0046556">
    <property type="term" value="F:alpha-L-arabinofuranosidase activity"/>
    <property type="evidence" value="ECO:0007669"/>
    <property type="project" value="TreeGrafter"/>
</dbReference>
<dbReference type="OrthoDB" id="406864at2759"/>
<dbReference type="Proteomes" id="UP000294933">
    <property type="component" value="Unassembled WGS sequence"/>
</dbReference>
<dbReference type="EMBL" id="ML170902">
    <property type="protein sequence ID" value="TDL13171.1"/>
    <property type="molecule type" value="Genomic_DNA"/>
</dbReference>
<organism evidence="1 2">
    <name type="scientific">Rickenella mellea</name>
    <dbReference type="NCBI Taxonomy" id="50990"/>
    <lineage>
        <taxon>Eukaryota</taxon>
        <taxon>Fungi</taxon>
        <taxon>Dikarya</taxon>
        <taxon>Basidiomycota</taxon>
        <taxon>Agaricomycotina</taxon>
        <taxon>Agaricomycetes</taxon>
        <taxon>Hymenochaetales</taxon>
        <taxon>Rickenellaceae</taxon>
        <taxon>Rickenella</taxon>
    </lineage>
</organism>
<dbReference type="STRING" id="50990.A0A4Y7PDQ3"/>
<evidence type="ECO:0000313" key="1">
    <source>
        <dbReference type="EMBL" id="TDL13171.1"/>
    </source>
</evidence>
<keyword evidence="2" id="KW-1185">Reference proteome</keyword>
<accession>A0A4Y7PDQ3</accession>
<dbReference type="InterPro" id="IPR017853">
    <property type="entry name" value="GH"/>
</dbReference>
<gene>
    <name evidence="1" type="ORF">BD410DRAFT_735650</name>
</gene>
<proteinExistence type="predicted"/>
<reference evidence="1 2" key="1">
    <citation type="submission" date="2018-06" db="EMBL/GenBank/DDBJ databases">
        <title>A transcriptomic atlas of mushroom development highlights an independent origin of complex multicellularity.</title>
        <authorList>
            <consortium name="DOE Joint Genome Institute"/>
            <person name="Krizsan K."/>
            <person name="Almasi E."/>
            <person name="Merenyi Z."/>
            <person name="Sahu N."/>
            <person name="Viragh M."/>
            <person name="Koszo T."/>
            <person name="Mondo S."/>
            <person name="Kiss B."/>
            <person name="Balint B."/>
            <person name="Kues U."/>
            <person name="Barry K."/>
            <person name="Hegedus J.C."/>
            <person name="Henrissat B."/>
            <person name="Johnson J."/>
            <person name="Lipzen A."/>
            <person name="Ohm R."/>
            <person name="Nagy I."/>
            <person name="Pangilinan J."/>
            <person name="Yan J."/>
            <person name="Xiong Y."/>
            <person name="Grigoriev I.V."/>
            <person name="Hibbett D.S."/>
            <person name="Nagy L.G."/>
        </authorList>
    </citation>
    <scope>NUCLEOTIDE SEQUENCE [LARGE SCALE GENOMIC DNA]</scope>
    <source>
        <strain evidence="1 2">SZMC22713</strain>
    </source>
</reference>
<dbReference type="PANTHER" id="PTHR31776:SF0">
    <property type="entry name" value="ALPHA-L-ARABINOFURANOSIDASE 1"/>
    <property type="match status" value="1"/>
</dbReference>
<feature type="non-terminal residue" evidence="1">
    <location>
        <position position="1"/>
    </location>
</feature>
<dbReference type="Gene3D" id="3.20.20.80">
    <property type="entry name" value="Glycosidases"/>
    <property type="match status" value="1"/>
</dbReference>
<protein>
    <recommendedName>
        <fullName evidence="3">CBM-cenC domain-containing protein</fullName>
    </recommendedName>
</protein>
<dbReference type="SUPFAM" id="SSF51445">
    <property type="entry name" value="(Trans)glycosidases"/>
    <property type="match status" value="1"/>
</dbReference>
<dbReference type="PANTHER" id="PTHR31776">
    <property type="entry name" value="ALPHA-L-ARABINOFURANOSIDASE 1"/>
    <property type="match status" value="1"/>
</dbReference>
<name>A0A4Y7PDQ3_9AGAM</name>
<sequence>YKGSFYYKVPVGSTVNGNFTASLVSSSGAELASATVPINSTATDWTQVHFSFTPTIAPSDTNNVFSVTVDGASAAGQTIYFALFSLFPPTYKNRPNGMRIDLAEALAETKPGFFRFPGGNNLVRTGL</sequence>
<dbReference type="InterPro" id="IPR051563">
    <property type="entry name" value="Glycosyl_Hydrolase_51"/>
</dbReference>
<dbReference type="AlphaFoldDB" id="A0A4Y7PDQ3"/>
<dbReference type="VEuPathDB" id="FungiDB:BD410DRAFT_735650"/>